<dbReference type="AlphaFoldDB" id="A0A2G8KC86"/>
<feature type="domain" description="ZFYVE26-like TPR repeats" evidence="2">
    <location>
        <begin position="613"/>
        <end position="732"/>
    </location>
</feature>
<reference evidence="3 4" key="1">
    <citation type="journal article" date="2017" name="PLoS Biol.">
        <title>The sea cucumber genome provides insights into morphological evolution and visceral regeneration.</title>
        <authorList>
            <person name="Zhang X."/>
            <person name="Sun L."/>
            <person name="Yuan J."/>
            <person name="Sun Y."/>
            <person name="Gao Y."/>
            <person name="Zhang L."/>
            <person name="Li S."/>
            <person name="Dai H."/>
            <person name="Hamel J.F."/>
            <person name="Liu C."/>
            <person name="Yu Y."/>
            <person name="Liu S."/>
            <person name="Lin W."/>
            <person name="Guo K."/>
            <person name="Jin S."/>
            <person name="Xu P."/>
            <person name="Storey K.B."/>
            <person name="Huan P."/>
            <person name="Zhang T."/>
            <person name="Zhou Y."/>
            <person name="Zhang J."/>
            <person name="Lin C."/>
            <person name="Li X."/>
            <person name="Xing L."/>
            <person name="Huo D."/>
            <person name="Sun M."/>
            <person name="Wang L."/>
            <person name="Mercier A."/>
            <person name="Li F."/>
            <person name="Yang H."/>
            <person name="Xiang J."/>
        </authorList>
    </citation>
    <scope>NUCLEOTIDE SEQUENCE [LARGE SCALE GENOMIC DNA]</scope>
    <source>
        <strain evidence="3">Shaxun</strain>
        <tissue evidence="3">Muscle</tissue>
    </source>
</reference>
<dbReference type="GO" id="GO:0005813">
    <property type="term" value="C:centrosome"/>
    <property type="evidence" value="ECO:0007669"/>
    <property type="project" value="TreeGrafter"/>
</dbReference>
<feature type="region of interest" description="Disordered" evidence="1">
    <location>
        <begin position="59"/>
        <end position="80"/>
    </location>
</feature>
<dbReference type="GO" id="GO:0000281">
    <property type="term" value="P:mitotic cytokinesis"/>
    <property type="evidence" value="ECO:0007669"/>
    <property type="project" value="InterPro"/>
</dbReference>
<keyword evidence="4" id="KW-1185">Reference proteome</keyword>
<dbReference type="InterPro" id="IPR028730">
    <property type="entry name" value="ZFYVE26"/>
</dbReference>
<dbReference type="GO" id="GO:0030496">
    <property type="term" value="C:midbody"/>
    <property type="evidence" value="ECO:0007669"/>
    <property type="project" value="TreeGrafter"/>
</dbReference>
<dbReference type="OrthoDB" id="1936617at2759"/>
<dbReference type="PANTHER" id="PTHR46591">
    <property type="entry name" value="ZINC FINGER FYVE DOMAIN-CONTAINING PROTEIN 26"/>
    <property type="match status" value="1"/>
</dbReference>
<dbReference type="InterPro" id="IPR057946">
    <property type="entry name" value="TPR_ZFYVE26"/>
</dbReference>
<dbReference type="STRING" id="307972.A0A2G8KC86"/>
<sequence>MVKHQSEFAINVIAPSSCQGNSIDKHRHIFTIDLRPQGGKLSSTPHSFDKSRLGVHLSRSLTPSPVQGGGSRSRSGTPTSFEVAQGDMIAPQYMQDMEWKLSLDRNENITIREDFYYDKDIPLMMRTLLFNAKLKFAHGEESNWVEKCDTYLSTVDLLKLFVANNCADIPSIQELAQAEKARNVRDRLVKSERLLLAMEVSTKCGLDNTAVWSAWGSSCLRAGAYEMARSKFSRVLKPVNDKNLCHPLPKLLNDIIEFLQSSHAKTIKTQDILDASSTSIKDFIAAPHMDGYSKKKLDSPAAKECLYYINTYCPYLTAIQFYMKYDLLSMASITSSNTTQQYSKAGIGQGNLVPGEVSRHFVRHIFLKNCSGEVFLEGLFLPCLKKGELGMLEEYMVRLDPTLSIWDSHLTAVCRHLNKNKLNHVLYHLQVFMKDFVRAAMLCIRFYQERATSYSELFDRLHHVQRAHDHLKAMMEDKEWGSVPRASNQNSKSPAGWGGGRKEGDVNVRLTLSPSDLTKHINTILVQIDVTKFLHGVMGNKTTSQKAIAVAGASATPPAAAQAGQTVKLPTLFGGGKEKAEVAYRVLMSGSTIPEGFDLAYRIIQDFRLPDSLIYTRAGRHLASLGKNRDIEQLLGCIKGLMKHDECDEVVANCIRVMSGNPTLLKEAESLIKLINSDSQKINAHIICGKLKKAYLLAVRGEKGAEDVKRIASAAERTGNTKIKDMCDQWLKKKEMEQMQRRDVAEVMKKGGRY</sequence>
<accession>A0A2G8KC86</accession>
<evidence type="ECO:0000256" key="1">
    <source>
        <dbReference type="SAM" id="MobiDB-lite"/>
    </source>
</evidence>
<dbReference type="GO" id="GO:0005765">
    <property type="term" value="C:lysosomal membrane"/>
    <property type="evidence" value="ECO:0007669"/>
    <property type="project" value="TreeGrafter"/>
</dbReference>
<evidence type="ECO:0000313" key="3">
    <source>
        <dbReference type="EMBL" id="PIK45616.1"/>
    </source>
</evidence>
<proteinExistence type="predicted"/>
<dbReference type="PANTHER" id="PTHR46591:SF1">
    <property type="entry name" value="ZINC FINGER FYVE DOMAIN-CONTAINING PROTEIN 26"/>
    <property type="match status" value="1"/>
</dbReference>
<dbReference type="GO" id="GO:0032266">
    <property type="term" value="F:phosphatidylinositol-3-phosphate binding"/>
    <property type="evidence" value="ECO:0007669"/>
    <property type="project" value="InterPro"/>
</dbReference>
<dbReference type="GO" id="GO:0032465">
    <property type="term" value="P:regulation of cytokinesis"/>
    <property type="evidence" value="ECO:0007669"/>
    <property type="project" value="TreeGrafter"/>
</dbReference>
<dbReference type="Pfam" id="PF25569">
    <property type="entry name" value="TPR_ZFYVE26"/>
    <property type="match status" value="1"/>
</dbReference>
<protein>
    <submittedName>
        <fullName evidence="3">Putative zinc finger FYVE domain-containing protein 26</fullName>
    </submittedName>
</protein>
<dbReference type="GO" id="GO:0000724">
    <property type="term" value="P:double-strand break repair via homologous recombination"/>
    <property type="evidence" value="ECO:0007669"/>
    <property type="project" value="InterPro"/>
</dbReference>
<evidence type="ECO:0000259" key="2">
    <source>
        <dbReference type="Pfam" id="PF25569"/>
    </source>
</evidence>
<comment type="caution">
    <text evidence="3">The sequence shown here is derived from an EMBL/GenBank/DDBJ whole genome shotgun (WGS) entry which is preliminary data.</text>
</comment>
<dbReference type="Proteomes" id="UP000230750">
    <property type="component" value="Unassembled WGS sequence"/>
</dbReference>
<evidence type="ECO:0000313" key="4">
    <source>
        <dbReference type="Proteomes" id="UP000230750"/>
    </source>
</evidence>
<gene>
    <name evidence="3" type="ORF">BSL78_17521</name>
</gene>
<feature type="region of interest" description="Disordered" evidence="1">
    <location>
        <begin position="480"/>
        <end position="502"/>
    </location>
</feature>
<name>A0A2G8KC86_STIJA</name>
<organism evidence="3 4">
    <name type="scientific">Stichopus japonicus</name>
    <name type="common">Sea cucumber</name>
    <dbReference type="NCBI Taxonomy" id="307972"/>
    <lineage>
        <taxon>Eukaryota</taxon>
        <taxon>Metazoa</taxon>
        <taxon>Echinodermata</taxon>
        <taxon>Eleutherozoa</taxon>
        <taxon>Echinozoa</taxon>
        <taxon>Holothuroidea</taxon>
        <taxon>Aspidochirotacea</taxon>
        <taxon>Aspidochirotida</taxon>
        <taxon>Stichopodidae</taxon>
        <taxon>Apostichopus</taxon>
    </lineage>
</organism>
<dbReference type="EMBL" id="MRZV01000701">
    <property type="protein sequence ID" value="PIK45616.1"/>
    <property type="molecule type" value="Genomic_DNA"/>
</dbReference>